<dbReference type="AlphaFoldDB" id="A0A835H0J4"/>
<comment type="caution">
    <text evidence="2">The sequence shown here is derived from an EMBL/GenBank/DDBJ whole genome shotgun (WGS) entry which is preliminary data.</text>
</comment>
<sequence>MHLLWACDFARSLWAWLATRFGFRDTFLSIREAVSIRHKWGVAVVVCATHLLGGHNYNTESEKMVMNGWGANLRLGRAPQVKECRWILPPEPHIKINTEGSSLGNPGNSSW</sequence>
<protein>
    <submittedName>
        <fullName evidence="2">Uncharacterized protein</fullName>
    </submittedName>
</protein>
<dbReference type="EMBL" id="JADFTS010000009">
    <property type="protein sequence ID" value="KAF9590834.1"/>
    <property type="molecule type" value="Genomic_DNA"/>
</dbReference>
<proteinExistence type="predicted"/>
<name>A0A835H0J4_9MAGN</name>
<organism evidence="2 3">
    <name type="scientific">Coptis chinensis</name>
    <dbReference type="NCBI Taxonomy" id="261450"/>
    <lineage>
        <taxon>Eukaryota</taxon>
        <taxon>Viridiplantae</taxon>
        <taxon>Streptophyta</taxon>
        <taxon>Embryophyta</taxon>
        <taxon>Tracheophyta</taxon>
        <taxon>Spermatophyta</taxon>
        <taxon>Magnoliopsida</taxon>
        <taxon>Ranunculales</taxon>
        <taxon>Ranunculaceae</taxon>
        <taxon>Coptidoideae</taxon>
        <taxon>Coptis</taxon>
    </lineage>
</organism>
<keyword evidence="3" id="KW-1185">Reference proteome</keyword>
<dbReference type="Proteomes" id="UP000631114">
    <property type="component" value="Unassembled WGS sequence"/>
</dbReference>
<evidence type="ECO:0000313" key="2">
    <source>
        <dbReference type="EMBL" id="KAF9590834.1"/>
    </source>
</evidence>
<evidence type="ECO:0000256" key="1">
    <source>
        <dbReference type="SAM" id="SignalP"/>
    </source>
</evidence>
<reference evidence="2 3" key="1">
    <citation type="submission" date="2020-10" db="EMBL/GenBank/DDBJ databases">
        <title>The Coptis chinensis genome and diversification of protoberbering-type alkaloids.</title>
        <authorList>
            <person name="Wang B."/>
            <person name="Shu S."/>
            <person name="Song C."/>
            <person name="Liu Y."/>
        </authorList>
    </citation>
    <scope>NUCLEOTIDE SEQUENCE [LARGE SCALE GENOMIC DNA]</scope>
    <source>
        <strain evidence="2">HL-2020</strain>
        <tissue evidence="2">Leaf</tissue>
    </source>
</reference>
<gene>
    <name evidence="2" type="ORF">IFM89_038706</name>
</gene>
<feature type="chain" id="PRO_5032874888" evidence="1">
    <location>
        <begin position="16"/>
        <end position="111"/>
    </location>
</feature>
<accession>A0A835H0J4</accession>
<evidence type="ECO:0000313" key="3">
    <source>
        <dbReference type="Proteomes" id="UP000631114"/>
    </source>
</evidence>
<feature type="signal peptide" evidence="1">
    <location>
        <begin position="1"/>
        <end position="15"/>
    </location>
</feature>
<keyword evidence="1" id="KW-0732">Signal</keyword>